<keyword evidence="12" id="KW-1185">Reference proteome</keyword>
<organism evidence="11 12">
    <name type="scientific">Lithohypha guttulata</name>
    <dbReference type="NCBI Taxonomy" id="1690604"/>
    <lineage>
        <taxon>Eukaryota</taxon>
        <taxon>Fungi</taxon>
        <taxon>Dikarya</taxon>
        <taxon>Ascomycota</taxon>
        <taxon>Pezizomycotina</taxon>
        <taxon>Eurotiomycetes</taxon>
        <taxon>Chaetothyriomycetidae</taxon>
        <taxon>Chaetothyriales</taxon>
        <taxon>Trichomeriaceae</taxon>
        <taxon>Lithohypha</taxon>
    </lineage>
</organism>
<dbReference type="AlphaFoldDB" id="A0AAN7T5B5"/>
<keyword evidence="8 10" id="KW-1133">Transmembrane helix</keyword>
<dbReference type="GO" id="GO:0005789">
    <property type="term" value="C:endoplasmic reticulum membrane"/>
    <property type="evidence" value="ECO:0007669"/>
    <property type="project" value="UniProtKB-SubCell"/>
</dbReference>
<evidence type="ECO:0000256" key="9">
    <source>
        <dbReference type="ARBA" id="ARBA00023136"/>
    </source>
</evidence>
<protein>
    <recommendedName>
        <fullName evidence="3">dolichol kinase</fullName>
        <ecNumber evidence="3">2.7.1.108</ecNumber>
    </recommendedName>
</protein>
<gene>
    <name evidence="11" type="primary">SEC59</name>
    <name evidence="11" type="ORF">LTR05_000480</name>
</gene>
<name>A0AAN7T5B5_9EURO</name>
<feature type="transmembrane region" description="Helical" evidence="10">
    <location>
        <begin position="190"/>
        <end position="210"/>
    </location>
</feature>
<accession>A0AAN7T5B5</accession>
<evidence type="ECO:0000256" key="10">
    <source>
        <dbReference type="SAM" id="Phobius"/>
    </source>
</evidence>
<dbReference type="PANTHER" id="PTHR13205:SF15">
    <property type="entry name" value="DOLICHOL KINASE"/>
    <property type="match status" value="1"/>
</dbReference>
<evidence type="ECO:0000256" key="1">
    <source>
        <dbReference type="ARBA" id="ARBA00004477"/>
    </source>
</evidence>
<sequence length="343" mass="37726">MAVKFKKIAESPNPYPRLNLLHAQALKIVLAVYVFAATALIILVPLRMFVVNNNLNWWIKLPPNKSQVSSLLDQHWVDNLRRQDIGAANYRLLLAGYCVFVVGIGILAVLQLQKVVEVDTRRKVFHGVMVAMLLPTIPMDPVFFALALIIVLAVFLMLDLFRASQLPPISRPLTNFLAPYVDGRDHRGPVIVSHIFLLIGCAIPLWLSLADIQQTEDAVSEGWEVSYRNLSMVSGVICVGMGDAAASLVGRRYGRTKWYWGGGKSLEGSAAFAIAVWVGLMASWLWLRAGGWVEFNAREVPGAMWKALAAGTGASIMESTLTAANDNVVVPIGLWLLVRGLQL</sequence>
<comment type="similarity">
    <text evidence="2">Belongs to the polyprenol kinase family.</text>
</comment>
<keyword evidence="9 10" id="KW-0472">Membrane</keyword>
<evidence type="ECO:0000256" key="3">
    <source>
        <dbReference type="ARBA" id="ARBA00012132"/>
    </source>
</evidence>
<dbReference type="EC" id="2.7.1.108" evidence="3"/>
<comment type="subcellular location">
    <subcellularLocation>
        <location evidence="1">Endoplasmic reticulum membrane</location>
        <topology evidence="1">Multi-pass membrane protein</topology>
    </subcellularLocation>
</comment>
<evidence type="ECO:0000313" key="11">
    <source>
        <dbReference type="EMBL" id="KAK5090308.1"/>
    </source>
</evidence>
<feature type="transmembrane region" description="Helical" evidence="10">
    <location>
        <begin position="142"/>
        <end position="161"/>
    </location>
</feature>
<evidence type="ECO:0000256" key="7">
    <source>
        <dbReference type="ARBA" id="ARBA00022824"/>
    </source>
</evidence>
<comment type="caution">
    <text evidence="11">The sequence shown here is derived from an EMBL/GenBank/DDBJ whole genome shotgun (WGS) entry which is preliminary data.</text>
</comment>
<keyword evidence="7" id="KW-0256">Endoplasmic reticulum</keyword>
<dbReference type="GO" id="GO:0004168">
    <property type="term" value="F:dolichol kinase activity"/>
    <property type="evidence" value="ECO:0007669"/>
    <property type="project" value="UniProtKB-EC"/>
</dbReference>
<keyword evidence="4" id="KW-0808">Transferase</keyword>
<keyword evidence="6 11" id="KW-0418">Kinase</keyword>
<dbReference type="Proteomes" id="UP001309876">
    <property type="component" value="Unassembled WGS sequence"/>
</dbReference>
<evidence type="ECO:0000313" key="12">
    <source>
        <dbReference type="Proteomes" id="UP001309876"/>
    </source>
</evidence>
<feature type="transmembrane region" description="Helical" evidence="10">
    <location>
        <begin position="230"/>
        <end position="249"/>
    </location>
</feature>
<evidence type="ECO:0000256" key="2">
    <source>
        <dbReference type="ARBA" id="ARBA00010794"/>
    </source>
</evidence>
<evidence type="ECO:0000256" key="8">
    <source>
        <dbReference type="ARBA" id="ARBA00022989"/>
    </source>
</evidence>
<dbReference type="InterPro" id="IPR032974">
    <property type="entry name" value="Polypren_kinase"/>
</dbReference>
<evidence type="ECO:0000256" key="4">
    <source>
        <dbReference type="ARBA" id="ARBA00022679"/>
    </source>
</evidence>
<dbReference type="PANTHER" id="PTHR13205">
    <property type="entry name" value="TRANSMEMBRANE PROTEIN 15-RELATED"/>
    <property type="match status" value="1"/>
</dbReference>
<evidence type="ECO:0000256" key="6">
    <source>
        <dbReference type="ARBA" id="ARBA00022777"/>
    </source>
</evidence>
<feature type="transmembrane region" description="Helical" evidence="10">
    <location>
        <begin position="270"/>
        <end position="287"/>
    </location>
</feature>
<reference evidence="11 12" key="1">
    <citation type="submission" date="2023-08" db="EMBL/GenBank/DDBJ databases">
        <title>Black Yeasts Isolated from many extreme environments.</title>
        <authorList>
            <person name="Coleine C."/>
            <person name="Stajich J.E."/>
            <person name="Selbmann L."/>
        </authorList>
    </citation>
    <scope>NUCLEOTIDE SEQUENCE [LARGE SCALE GENOMIC DNA]</scope>
    <source>
        <strain evidence="11 12">CCFEE 5910</strain>
    </source>
</reference>
<dbReference type="EMBL" id="JAVRRJ010000001">
    <property type="protein sequence ID" value="KAK5090308.1"/>
    <property type="molecule type" value="Genomic_DNA"/>
</dbReference>
<evidence type="ECO:0000256" key="5">
    <source>
        <dbReference type="ARBA" id="ARBA00022692"/>
    </source>
</evidence>
<keyword evidence="5 10" id="KW-0812">Transmembrane</keyword>
<feature type="transmembrane region" description="Helical" evidence="10">
    <location>
        <begin position="90"/>
        <end position="112"/>
    </location>
</feature>
<feature type="transmembrane region" description="Helical" evidence="10">
    <location>
        <begin position="28"/>
        <end position="50"/>
    </location>
</feature>
<proteinExistence type="inferred from homology"/>
<dbReference type="GO" id="GO:0043048">
    <property type="term" value="P:dolichyl monophosphate biosynthetic process"/>
    <property type="evidence" value="ECO:0007669"/>
    <property type="project" value="TreeGrafter"/>
</dbReference>